<proteinExistence type="predicted"/>
<feature type="non-terminal residue" evidence="2">
    <location>
        <position position="103"/>
    </location>
</feature>
<evidence type="ECO:0000256" key="1">
    <source>
        <dbReference type="SAM" id="SignalP"/>
    </source>
</evidence>
<keyword evidence="1" id="KW-0732">Signal</keyword>
<feature type="signal peptide" evidence="1">
    <location>
        <begin position="1"/>
        <end position="26"/>
    </location>
</feature>
<keyword evidence="3" id="KW-1185">Reference proteome</keyword>
<comment type="caution">
    <text evidence="2">The sequence shown here is derived from an EMBL/GenBank/DDBJ whole genome shotgun (WGS) entry which is preliminary data.</text>
</comment>
<gene>
    <name evidence="2" type="ORF">AAFF_G00349480</name>
</gene>
<accession>A0AAD7SJ69</accession>
<evidence type="ECO:0000313" key="2">
    <source>
        <dbReference type="EMBL" id="KAJ8403622.1"/>
    </source>
</evidence>
<dbReference type="EMBL" id="JAINUG010000057">
    <property type="protein sequence ID" value="KAJ8403622.1"/>
    <property type="molecule type" value="Genomic_DNA"/>
</dbReference>
<evidence type="ECO:0000313" key="3">
    <source>
        <dbReference type="Proteomes" id="UP001221898"/>
    </source>
</evidence>
<name>A0AAD7SJ69_9TELE</name>
<reference evidence="2" key="1">
    <citation type="journal article" date="2023" name="Science">
        <title>Genome structures resolve the early diversification of teleost fishes.</title>
        <authorList>
            <person name="Parey E."/>
            <person name="Louis A."/>
            <person name="Montfort J."/>
            <person name="Bouchez O."/>
            <person name="Roques C."/>
            <person name="Iampietro C."/>
            <person name="Lluch J."/>
            <person name="Castinel A."/>
            <person name="Donnadieu C."/>
            <person name="Desvignes T."/>
            <person name="Floi Bucao C."/>
            <person name="Jouanno E."/>
            <person name="Wen M."/>
            <person name="Mejri S."/>
            <person name="Dirks R."/>
            <person name="Jansen H."/>
            <person name="Henkel C."/>
            <person name="Chen W.J."/>
            <person name="Zahm M."/>
            <person name="Cabau C."/>
            <person name="Klopp C."/>
            <person name="Thompson A.W."/>
            <person name="Robinson-Rechavi M."/>
            <person name="Braasch I."/>
            <person name="Lecointre G."/>
            <person name="Bobe J."/>
            <person name="Postlethwait J.H."/>
            <person name="Berthelot C."/>
            <person name="Roest Crollius H."/>
            <person name="Guiguen Y."/>
        </authorList>
    </citation>
    <scope>NUCLEOTIDE SEQUENCE</scope>
    <source>
        <strain evidence="2">NC1722</strain>
    </source>
</reference>
<dbReference type="AlphaFoldDB" id="A0AAD7SJ69"/>
<protein>
    <recommendedName>
        <fullName evidence="4">Secreted protein</fullName>
    </recommendedName>
</protein>
<evidence type="ECO:0008006" key="4">
    <source>
        <dbReference type="Google" id="ProtNLM"/>
    </source>
</evidence>
<organism evidence="2 3">
    <name type="scientific">Aldrovandia affinis</name>
    <dbReference type="NCBI Taxonomy" id="143900"/>
    <lineage>
        <taxon>Eukaryota</taxon>
        <taxon>Metazoa</taxon>
        <taxon>Chordata</taxon>
        <taxon>Craniata</taxon>
        <taxon>Vertebrata</taxon>
        <taxon>Euteleostomi</taxon>
        <taxon>Actinopterygii</taxon>
        <taxon>Neopterygii</taxon>
        <taxon>Teleostei</taxon>
        <taxon>Notacanthiformes</taxon>
        <taxon>Halosauridae</taxon>
        <taxon>Aldrovandia</taxon>
    </lineage>
</organism>
<dbReference type="Proteomes" id="UP001221898">
    <property type="component" value="Unassembled WGS sequence"/>
</dbReference>
<feature type="chain" id="PRO_5042135370" description="Secreted protein" evidence="1">
    <location>
        <begin position="27"/>
        <end position="103"/>
    </location>
</feature>
<sequence length="103" mass="12204">MMFLSDWLYICSFVSLLIACCKLTFAHTACLNLSLMCMPRSKFFENWSSMWSYGPDPALRWLCLLYECKCSLRLLQGREETYYYKKNPCIASRYLKKGIEFAF</sequence>